<name>A0A2W1JKP5_9CYAN</name>
<dbReference type="InterPro" id="IPR022401">
    <property type="entry name" value="Cysteate_synthase"/>
</dbReference>
<keyword evidence="3" id="KW-0663">Pyridoxal phosphate</keyword>
<dbReference type="Proteomes" id="UP000248857">
    <property type="component" value="Unassembled WGS sequence"/>
</dbReference>
<keyword evidence="2" id="KW-0174">Coenzyme M biosynthesis</keyword>
<dbReference type="EC" id="4.2.3.1" evidence="5"/>
<dbReference type="Pfam" id="PF00291">
    <property type="entry name" value="PALP"/>
    <property type="match status" value="1"/>
</dbReference>
<evidence type="ECO:0000313" key="5">
    <source>
        <dbReference type="EMBL" id="PZD72035.1"/>
    </source>
</evidence>
<feature type="domain" description="Tryptophan synthase beta chain-like PALP" evidence="4">
    <location>
        <begin position="112"/>
        <end position="395"/>
    </location>
</feature>
<dbReference type="EMBL" id="PQWO01000012">
    <property type="protein sequence ID" value="PZD72035.1"/>
    <property type="molecule type" value="Genomic_DNA"/>
</dbReference>
<dbReference type="SUPFAM" id="SSF53686">
    <property type="entry name" value="Tryptophan synthase beta subunit-like PLP-dependent enzymes"/>
    <property type="match status" value="1"/>
</dbReference>
<keyword evidence="6" id="KW-1185">Reference proteome</keyword>
<dbReference type="NCBIfam" id="TIGR03844">
    <property type="entry name" value="cysteate_syn"/>
    <property type="match status" value="1"/>
</dbReference>
<dbReference type="Gene3D" id="3.40.50.1100">
    <property type="match status" value="2"/>
</dbReference>
<dbReference type="InterPro" id="IPR001926">
    <property type="entry name" value="TrpB-like_PALP"/>
</dbReference>
<evidence type="ECO:0000256" key="1">
    <source>
        <dbReference type="ARBA" id="ARBA00001933"/>
    </source>
</evidence>
<dbReference type="GO" id="GO:0019295">
    <property type="term" value="P:coenzyme M biosynthetic process"/>
    <property type="evidence" value="ECO:0007669"/>
    <property type="project" value="UniProtKB-KW"/>
</dbReference>
<dbReference type="GO" id="GO:0004795">
    <property type="term" value="F:threonine synthase activity"/>
    <property type="evidence" value="ECO:0007669"/>
    <property type="project" value="UniProtKB-EC"/>
</dbReference>
<organism evidence="5 6">
    <name type="scientific">Acaryochloris thomasi RCC1774</name>
    <dbReference type="NCBI Taxonomy" id="1764569"/>
    <lineage>
        <taxon>Bacteria</taxon>
        <taxon>Bacillati</taxon>
        <taxon>Cyanobacteriota</taxon>
        <taxon>Cyanophyceae</taxon>
        <taxon>Acaryochloridales</taxon>
        <taxon>Acaryochloridaceae</taxon>
        <taxon>Acaryochloris</taxon>
        <taxon>Acaryochloris thomasi</taxon>
    </lineage>
</organism>
<keyword evidence="5" id="KW-0456">Lyase</keyword>
<evidence type="ECO:0000256" key="2">
    <source>
        <dbReference type="ARBA" id="ARBA00022545"/>
    </source>
</evidence>
<evidence type="ECO:0000313" key="6">
    <source>
        <dbReference type="Proteomes" id="UP000248857"/>
    </source>
</evidence>
<evidence type="ECO:0000259" key="4">
    <source>
        <dbReference type="Pfam" id="PF00291"/>
    </source>
</evidence>
<protein>
    <submittedName>
        <fullName evidence="5">Threonine synthase</fullName>
        <ecNumber evidence="5">4.2.3.1</ecNumber>
    </submittedName>
</protein>
<comment type="cofactor">
    <cofactor evidence="1">
        <name>pyridoxal 5'-phosphate</name>
        <dbReference type="ChEBI" id="CHEBI:597326"/>
    </cofactor>
</comment>
<gene>
    <name evidence="5" type="primary">thrC_2</name>
    <name evidence="5" type="ORF">C1752_03946</name>
</gene>
<dbReference type="AlphaFoldDB" id="A0A2W1JKP5"/>
<dbReference type="InterPro" id="IPR036052">
    <property type="entry name" value="TrpB-like_PALP_sf"/>
</dbReference>
<dbReference type="OrthoDB" id="1111116at2"/>
<evidence type="ECO:0000256" key="3">
    <source>
        <dbReference type="ARBA" id="ARBA00022898"/>
    </source>
</evidence>
<accession>A0A2W1JKP5</accession>
<dbReference type="GO" id="GO:1901605">
    <property type="term" value="P:alpha-amino acid metabolic process"/>
    <property type="evidence" value="ECO:0007669"/>
    <property type="project" value="UniProtKB-ARBA"/>
</dbReference>
<sequence>MFQRFSPPANQPKYRFRCLFCGAEYAPDPFRLHCDQEHEPSLLRAVYASQQLTVRPQLPGLFQFIDWLPVEQYLSNVGKPITYQSQGLAQHLGLEQLWISFSGYWPERNARLLTCSFKELEAVTVLARIPQENQQVLAISSAGNTGRAFAQIYSRHGIPLCLVIPEKSLPAIWASESFNPSVRLVIVNKSEDYFDAIQLGRLISKLDGFFPEGGAANIGRRDGMGLTVIDAAVTLGRIPDHYFQAVGSGTGGIAAWEANLRLLQDGRFGEQAMTLHLAQNAPFTPMVDAWKAGEREIEEMTASVAKMRINQASAKVLTNRQPAYSIAGGVYDALTASQGSMYAVTNAEAQQARALFAELEGIDICPASGVAAAALLQAVQSGKVHKAETLLLNITSGGFERLQTECKLHYLKPSLGIDAQAISPEFVASRQSDFCPD</sequence>
<dbReference type="RefSeq" id="WP_110987350.1">
    <property type="nucleotide sequence ID" value="NZ_CAWNWM010000012.1"/>
</dbReference>
<comment type="caution">
    <text evidence="5">The sequence shown here is derived from an EMBL/GenBank/DDBJ whole genome shotgun (WGS) entry which is preliminary data.</text>
</comment>
<reference evidence="5 6" key="1">
    <citation type="journal article" date="2018" name="Sci. Rep.">
        <title>A novel species of the marine cyanobacterium Acaryochloris with a unique pigment content and lifestyle.</title>
        <authorList>
            <person name="Partensky F."/>
            <person name="Six C."/>
            <person name="Ratin M."/>
            <person name="Garczarek L."/>
            <person name="Vaulot D."/>
            <person name="Probert I."/>
            <person name="Calteau A."/>
            <person name="Gourvil P."/>
            <person name="Marie D."/>
            <person name="Grebert T."/>
            <person name="Bouchier C."/>
            <person name="Le Panse S."/>
            <person name="Gachenot M."/>
            <person name="Rodriguez F."/>
            <person name="Garrido J.L."/>
        </authorList>
    </citation>
    <scope>NUCLEOTIDE SEQUENCE [LARGE SCALE GENOMIC DNA]</scope>
    <source>
        <strain evidence="5 6">RCC1774</strain>
    </source>
</reference>
<dbReference type="GO" id="GO:0016765">
    <property type="term" value="F:transferase activity, transferring alkyl or aryl (other than methyl) groups"/>
    <property type="evidence" value="ECO:0007669"/>
    <property type="project" value="InterPro"/>
</dbReference>
<proteinExistence type="predicted"/>